<dbReference type="Gene3D" id="3.40.50.720">
    <property type="entry name" value="NAD(P)-binding Rossmann-like Domain"/>
    <property type="match status" value="1"/>
</dbReference>
<accession>A0A2M7GAY5</accession>
<keyword evidence="1" id="KW-0560">Oxidoreductase</keyword>
<dbReference type="AlphaFoldDB" id="A0A2M7GAY5"/>
<comment type="caution">
    <text evidence="3">The sequence shown here is derived from an EMBL/GenBank/DDBJ whole genome shotgun (WGS) entry which is preliminary data.</text>
</comment>
<evidence type="ECO:0000256" key="1">
    <source>
        <dbReference type="ARBA" id="ARBA00023002"/>
    </source>
</evidence>
<dbReference type="InterPro" id="IPR050425">
    <property type="entry name" value="NAD(P)_dehydrat-like"/>
</dbReference>
<feature type="domain" description="NAD-dependent epimerase/dehydratase" evidence="2">
    <location>
        <begin position="8"/>
        <end position="253"/>
    </location>
</feature>
<evidence type="ECO:0000259" key="2">
    <source>
        <dbReference type="Pfam" id="PF01370"/>
    </source>
</evidence>
<dbReference type="PANTHER" id="PTHR10366:SF812">
    <property type="entry name" value="VPS9 DOMAIN-CONTAINING PROTEIN"/>
    <property type="match status" value="1"/>
</dbReference>
<dbReference type="Proteomes" id="UP000231019">
    <property type="component" value="Unassembled WGS sequence"/>
</dbReference>
<reference evidence="3 4" key="1">
    <citation type="submission" date="2017-09" db="EMBL/GenBank/DDBJ databases">
        <title>Depth-based differentiation of microbial function through sediment-hosted aquifers and enrichment of novel symbionts in the deep terrestrial subsurface.</title>
        <authorList>
            <person name="Probst A.J."/>
            <person name="Ladd B."/>
            <person name="Jarett J.K."/>
            <person name="Geller-Mcgrath D.E."/>
            <person name="Sieber C.M."/>
            <person name="Emerson J.B."/>
            <person name="Anantharaman K."/>
            <person name="Thomas B.C."/>
            <person name="Malmstrom R."/>
            <person name="Stieglmeier M."/>
            <person name="Klingl A."/>
            <person name="Woyke T."/>
            <person name="Ryan C.M."/>
            <person name="Banfield J.F."/>
        </authorList>
    </citation>
    <scope>NUCLEOTIDE SEQUENCE [LARGE SCALE GENOMIC DNA]</scope>
    <source>
        <strain evidence="3">CG17_big_fil_post_rev_8_21_14_2_50_48_46</strain>
    </source>
</reference>
<dbReference type="GO" id="GO:0016616">
    <property type="term" value="F:oxidoreductase activity, acting on the CH-OH group of donors, NAD or NADP as acceptor"/>
    <property type="evidence" value="ECO:0007669"/>
    <property type="project" value="TreeGrafter"/>
</dbReference>
<sequence length="347" mass="38397">MSEFKAPVLVTGGSGYLASWIIAQLLEAGATVHTTVRNPAQTDKYQHLLDLAGQHPGTLKVFAADLLSPGSFAEAMQGCETVMHTASPFVTSGIGDPQKELVEPALLGTRSVLETVNQQEQVQRVVLTSSVVSIYGDATDLRQTAFGRFTEEDWNQTSSLKHQPYSLSKTLAEKEAWKMHKAQNRWQLSVINPGFILGPSLTNRKDSTSIDFMLKMANGTYLTGVPHLVFGLVDVRDVARAHLQAALLGSNGRHILVNESLDLWQIAQILKQKFGRKYPFPLMPAPKWLVKLIGPAQGLTREFVNKNVGFPLPFDNRRSKKDLQIVYRPTAETLVDQLEQLVRDGLL</sequence>
<organism evidence="3 4">
    <name type="scientific">bacterium (Candidatus Blackallbacteria) CG17_big_fil_post_rev_8_21_14_2_50_48_46</name>
    <dbReference type="NCBI Taxonomy" id="2014261"/>
    <lineage>
        <taxon>Bacteria</taxon>
        <taxon>Candidatus Blackallbacteria</taxon>
    </lineage>
</organism>
<dbReference type="Pfam" id="PF01370">
    <property type="entry name" value="Epimerase"/>
    <property type="match status" value="1"/>
</dbReference>
<dbReference type="InterPro" id="IPR001509">
    <property type="entry name" value="Epimerase_deHydtase"/>
</dbReference>
<evidence type="ECO:0000313" key="4">
    <source>
        <dbReference type="Proteomes" id="UP000231019"/>
    </source>
</evidence>
<proteinExistence type="predicted"/>
<gene>
    <name evidence="3" type="ORF">COW36_02955</name>
</gene>
<dbReference type="PANTHER" id="PTHR10366">
    <property type="entry name" value="NAD DEPENDENT EPIMERASE/DEHYDRATASE"/>
    <property type="match status" value="1"/>
</dbReference>
<dbReference type="EMBL" id="PFFQ01000006">
    <property type="protein sequence ID" value="PIW19087.1"/>
    <property type="molecule type" value="Genomic_DNA"/>
</dbReference>
<dbReference type="InterPro" id="IPR036291">
    <property type="entry name" value="NAD(P)-bd_dom_sf"/>
</dbReference>
<name>A0A2M7GAY5_9BACT</name>
<dbReference type="FunFam" id="3.40.50.720:FF:000085">
    <property type="entry name" value="Dihydroflavonol reductase"/>
    <property type="match status" value="1"/>
</dbReference>
<dbReference type="SUPFAM" id="SSF51735">
    <property type="entry name" value="NAD(P)-binding Rossmann-fold domains"/>
    <property type="match status" value="1"/>
</dbReference>
<evidence type="ECO:0000313" key="3">
    <source>
        <dbReference type="EMBL" id="PIW19087.1"/>
    </source>
</evidence>
<protein>
    <submittedName>
        <fullName evidence="3">Diaminohydroxyphosphoribosylaminopyrimidine deaminase</fullName>
    </submittedName>
</protein>